<feature type="region of interest" description="Disordered" evidence="2">
    <location>
        <begin position="2224"/>
        <end position="2266"/>
    </location>
</feature>
<dbReference type="GO" id="GO:0072383">
    <property type="term" value="P:plus-end-directed vesicle transport along microtubule"/>
    <property type="evidence" value="ECO:0007669"/>
    <property type="project" value="TreeGrafter"/>
</dbReference>
<organism evidence="3 4">
    <name type="scientific">Varroa destructor</name>
    <name type="common">Honeybee mite</name>
    <dbReference type="NCBI Taxonomy" id="109461"/>
    <lineage>
        <taxon>Eukaryota</taxon>
        <taxon>Metazoa</taxon>
        <taxon>Ecdysozoa</taxon>
        <taxon>Arthropoda</taxon>
        <taxon>Chelicerata</taxon>
        <taxon>Arachnida</taxon>
        <taxon>Acari</taxon>
        <taxon>Parasitiformes</taxon>
        <taxon>Mesostigmata</taxon>
        <taxon>Gamasina</taxon>
        <taxon>Dermanyssoidea</taxon>
        <taxon>Varroidae</taxon>
        <taxon>Varroa</taxon>
    </lineage>
</organism>
<dbReference type="OMA" id="RCHARES"/>
<accession>A0A7M7KN70</accession>
<feature type="coiled-coil region" evidence="1">
    <location>
        <begin position="173"/>
        <end position="313"/>
    </location>
</feature>
<dbReference type="RefSeq" id="XP_022669423.1">
    <property type="nucleotide sequence ID" value="XM_022813688.1"/>
</dbReference>
<feature type="coiled-coil region" evidence="1">
    <location>
        <begin position="1365"/>
        <end position="1603"/>
    </location>
</feature>
<dbReference type="GO" id="GO:0005764">
    <property type="term" value="C:lysosome"/>
    <property type="evidence" value="ECO:0007669"/>
    <property type="project" value="TreeGrafter"/>
</dbReference>
<feature type="coiled-coil region" evidence="1">
    <location>
        <begin position="1719"/>
        <end position="1746"/>
    </location>
</feature>
<keyword evidence="4" id="KW-1185">Reference proteome</keyword>
<evidence type="ECO:0000313" key="4">
    <source>
        <dbReference type="Proteomes" id="UP000594260"/>
    </source>
</evidence>
<dbReference type="RefSeq" id="XP_022669428.1">
    <property type="nucleotide sequence ID" value="XM_022813693.1"/>
</dbReference>
<feature type="coiled-coil region" evidence="1">
    <location>
        <begin position="81"/>
        <end position="115"/>
    </location>
</feature>
<dbReference type="Gene3D" id="1.10.287.1490">
    <property type="match status" value="1"/>
</dbReference>
<dbReference type="RefSeq" id="XP_022669424.1">
    <property type="nucleotide sequence ID" value="XM_022813689.1"/>
</dbReference>
<feature type="coiled-coil region" evidence="1">
    <location>
        <begin position="376"/>
        <end position="473"/>
    </location>
</feature>
<dbReference type="EnsemblMetazoa" id="XM_022813693">
    <property type="protein sequence ID" value="XP_022669428"/>
    <property type="gene ID" value="LOC111253768"/>
</dbReference>
<feature type="coiled-coil region" evidence="1">
    <location>
        <begin position="909"/>
        <end position="1107"/>
    </location>
</feature>
<dbReference type="EnsemblMetazoa" id="XM_022813691">
    <property type="protein sequence ID" value="XP_022669426"/>
    <property type="gene ID" value="LOC111253768"/>
</dbReference>
<feature type="compositionally biased region" description="Polar residues" evidence="2">
    <location>
        <begin position="2257"/>
        <end position="2266"/>
    </location>
</feature>
<protein>
    <submittedName>
        <fullName evidence="3">Uncharacterized protein</fullName>
    </submittedName>
</protein>
<dbReference type="RefSeq" id="XP_022669432.1">
    <property type="nucleotide sequence ID" value="XM_022813697.1"/>
</dbReference>
<feature type="coiled-coil region" evidence="1">
    <location>
        <begin position="1190"/>
        <end position="1294"/>
    </location>
</feature>
<proteinExistence type="predicted"/>
<dbReference type="EnsemblMetazoa" id="XM_022813690">
    <property type="protein sequence ID" value="XP_022669425"/>
    <property type="gene ID" value="LOC111253768"/>
</dbReference>
<dbReference type="EnsemblMetazoa" id="XM_022813689">
    <property type="protein sequence ID" value="XP_022669424"/>
    <property type="gene ID" value="LOC111253768"/>
</dbReference>
<sequence>MSSSKAPPRSGKVSRVRPIQRATIPKLATPLAGSARNGGGGNGGGNGSFTTTFSMSASPNIPTSSPILQGDISAARQKQLIAEQASYIRELETQLAELRKQNVHLHREMQEALGLHQLKSRTVDALTKDLTGKSDVEQRLNDFLLSVEADCLDAVTEEVLALRKKCFRSEEYLAELNEKYREAVLRNQQLEESLSDLKAEIAVKLVSDDQTNPIGPATSRENLKSLAKRNATLEQKCESLTELKGKIVKLEVERRDLKAENTQLKGKMSALLRDKKQLNERLTNIETDGTKKINELKEAQARHLEMLSKLRRSYTKMDAKYKHLLKERTQWQSLFRTANGELSKSTESLASISSAASTSVSRASFFRDSSNLEEYNIHLESELVAVKENLKLSEKERDRLEKKLKGLAEQVLQDENLITELDQNRAAIMEEHDGLRQKCLSLEEDNTALQRNVEELREQLDTALFENNEMSLREEDARSSLAQAKAGSMFDPTQNLQLYQEQMLNAETITDFVNNVMTKQERALISRLDAMDENITALAARYEHAKSQLIAKNAEVERKQQTIAELSRQVEVLKNNAESLAKDLGVEVRDRSATEMAKMQDEISAKDAKLKDYEKIQKVLKKALVENENLKESTELFKTKTEAAESRIVELENQLKCEQNLVTESNGKLNQRLRQAERENERLQSEFSIFEEQIAELERAKNALSAVEVDRETLKQQIASLEGNLAEVTYETERLRQELNAIRTEQRDQTGELQEASSKAEGLKMALEEKAQQIATLIKSLEEERVEKSSLERVIFELQQQNEKNLDEKDQKMAQLASEMKAANQDLEHVLREKALTIEALEKQILESTEIKQREIDELSKVHEENVKRQNDAKTVCLSFVNALEIKVDHDLSLSEFIPQMIDAALKLVQSKTQQLEDVGIELERTRKEAEQGVSFAITMEQLKNQLSRDEESLKNYEEALATQSASIERLKVERADLERNMIELHKSDDQQIKRLKEDVRQLEAQLEKASHASQEVSALQRRCLELEAQHEVNIAEKNETISNLESRLEDKITEFDELNQKVENFTVLEEHLNSMTIQVSLCHTKIEELEKDIEDKEQKLIGKNQIIYQLENELSEKTATFDEMEKIFSLKGEEYKKVREMLDTSEESIKQLNYQLSLTDSTVKKLSSTLLPNATRDSAEMWVALSKRVDEVFKELRDAQEKTKSLEKQLEHSDIERNAVIDQMNDLQRVLETRQNQLENATLFGRNLQILTEKLTSDLDAKQSAYTDAMEELQQLKADTERMTLDLTAKQNELDDNAVYITRLRNLLTESESVIRGLSEQHNDKVINLVDKIQSINREREALQACLGKKLKETVSAQSGSAAQAALKGEIARLGAENEELLAEKKSWKELRLQLESRTTQAEANYADKCQELEELTKVLAMKQTDMARFEDKLHALKNKYGDRVQSLQQNVSILQSERAKVAEQINDIQQELKAAAEAKGELETSLQNKCESLEVLRSEMDLLEGKLQEMCSQYEECQKKLDDREAEVARLVDEIGNVKIVLSERTEDVSSYHDHIKALAEEKIRLEGEAAHLKQKINDNSEEYQREALEMQQELSIMTERYNIKCHECESLSKDVATKAADVDVLTVKLLSMESNLYKATTRIEDLEKMLAQEKYVAKQLSEDTHRKDEAFATTNQPEGEISITKSGYLKVQQELKYVKSQLDDTLRKKCETELKLKAAEYKANELNGKLNKMESKVELESKQLSSLADGAASYQTELQIELDTARGLLLNSEREALALKLKYEEQLNSLRDELSSRIAKKDSQRILQEEAATIKDSTACRERLTSQQFEGSINLPENIRDELSSEKSLGDCLRTEKVALEEELTKVQVSLKESQNKLLQARHIIEDLETAKSKVETQLEESLAAVATAHKDQKKLDEKLTESRRSTAFLEEHLANLREKTVTLKDSIGALTTEKATLEQKYAQLNERDAKHRQSIRELQHRLDSMKQVSLDRAGQLEAANREVNLLHEYRRVLEQVQETLELKTPERIVPLVRQHKSTIAQLGSGMLMIRRELNGQQRELSILRQLVTSQRAELSVLVTDTSHQLEQVVATAEKVSTQQQQQQPREHLSFQKTSRPLVDRCLEVLREHNMRSLAKTLVPTASPVAHGTALATTVTASGESGAGGEVRSMHNLFTLPPNDFDMHFQTFNGPTAQFVAEQQASSAARLKLMKLAAVMDHDDTAPSHATLNTSNNRTPGDQGLGRQQQHNDVENGDNATGTNPSSLIRIDPFETIKQQKILIHELMAKLERTKKVLDGEMIRRKELDERFRQWSSDKRLHNAEVFFNVAQQINSSGSSIQREDTFDCAPLLKSQGALIPETSLNVTRQFPSYVDNFIRWLITTAPPRSEMHPVGLQRRQQRPQQQQQQHKSVTNDGLVTLASDERSLALCVSSTTASTLLPSTTQFYESTSCSISDTF</sequence>
<dbReference type="Proteomes" id="UP000594260">
    <property type="component" value="Unplaced"/>
</dbReference>
<evidence type="ECO:0000313" key="3">
    <source>
        <dbReference type="EnsemblMetazoa" id="XP_022669424"/>
    </source>
</evidence>
<feature type="coiled-coil region" evidence="1">
    <location>
        <begin position="1951"/>
        <end position="1985"/>
    </location>
</feature>
<keyword evidence="1" id="KW-0175">Coiled coil</keyword>
<dbReference type="OrthoDB" id="343070at2759"/>
<feature type="region of interest" description="Disordered" evidence="2">
    <location>
        <begin position="1"/>
        <end position="53"/>
    </location>
</feature>
<dbReference type="RefSeq" id="XP_022669426.1">
    <property type="nucleotide sequence ID" value="XM_022813691.1"/>
</dbReference>
<reference evidence="3" key="1">
    <citation type="submission" date="2021-01" db="UniProtKB">
        <authorList>
            <consortium name="EnsemblMetazoa"/>
        </authorList>
    </citation>
    <scope>IDENTIFICATION</scope>
</reference>
<feature type="region of interest" description="Disordered" evidence="2">
    <location>
        <begin position="2389"/>
        <end position="2415"/>
    </location>
</feature>
<feature type="coiled-coil region" evidence="1">
    <location>
        <begin position="528"/>
        <end position="858"/>
    </location>
</feature>
<dbReference type="PANTHER" id="PTHR46753:SF2">
    <property type="entry name" value="FYVE AND COILED-COIL DOMAIN-CONTAINING PROTEIN 1"/>
    <property type="match status" value="1"/>
</dbReference>
<dbReference type="GO" id="GO:1901098">
    <property type="term" value="P:positive regulation of autophagosome maturation"/>
    <property type="evidence" value="ECO:0007669"/>
    <property type="project" value="TreeGrafter"/>
</dbReference>
<dbReference type="GO" id="GO:0005776">
    <property type="term" value="C:autophagosome"/>
    <property type="evidence" value="ECO:0007669"/>
    <property type="project" value="TreeGrafter"/>
</dbReference>
<dbReference type="GO" id="GO:0005770">
    <property type="term" value="C:late endosome"/>
    <property type="evidence" value="ECO:0007669"/>
    <property type="project" value="TreeGrafter"/>
</dbReference>
<dbReference type="InParanoid" id="A0A7M7KN70"/>
<feature type="compositionally biased region" description="Polar residues" evidence="2">
    <location>
        <begin position="2227"/>
        <end position="2250"/>
    </location>
</feature>
<feature type="compositionally biased region" description="Gly residues" evidence="2">
    <location>
        <begin position="36"/>
        <end position="47"/>
    </location>
</feature>
<name>A0A7M7KN70_VARDE</name>
<evidence type="ECO:0000256" key="1">
    <source>
        <dbReference type="SAM" id="Coils"/>
    </source>
</evidence>
<feature type="coiled-coil region" evidence="1">
    <location>
        <begin position="1860"/>
        <end position="1908"/>
    </location>
</feature>
<dbReference type="RefSeq" id="XP_022669425.1">
    <property type="nucleotide sequence ID" value="XM_022813690.1"/>
</dbReference>
<dbReference type="PANTHER" id="PTHR46753">
    <property type="entry name" value="FYVE AND COILED-COIL DOMAIN-CONTAINING PROTEIN 1"/>
    <property type="match status" value="1"/>
</dbReference>
<dbReference type="EnsemblMetazoa" id="XM_022813688">
    <property type="protein sequence ID" value="XP_022669423"/>
    <property type="gene ID" value="LOC111253768"/>
</dbReference>
<dbReference type="KEGG" id="vde:111253768"/>
<dbReference type="GeneID" id="111253768"/>
<dbReference type="EnsemblMetazoa" id="XM_022813697">
    <property type="protein sequence ID" value="XP_022669432"/>
    <property type="gene ID" value="LOC111253768"/>
</dbReference>
<evidence type="ECO:0000256" key="2">
    <source>
        <dbReference type="SAM" id="MobiDB-lite"/>
    </source>
</evidence>